<dbReference type="Gene3D" id="1.20.5.4130">
    <property type="match status" value="1"/>
</dbReference>
<sequence>MFLQHLITLDTSMDGLRSASLGAMGSLLRKLDELARTEDRVSQIRDDLSSINTKLVKLSEVNNSSLTVNYWMKDVRELSYDMEDCVDQLIHADDTDTKMDWIDNLLGFKTRVAEARERYNRFNLEYGLSHHTTSHNHHFRIVTREPSTVIPVDPVGMEGQENKLRRLVEPKSDDENGLKLKVVSILGVEGVGKTMLSKKLWGQMGGLFECQAFVQTAKKPDIRMILRNIFSQIYLQQPPQACQVPHLIHDIKKHLKDKRYFIVIDDLWAVSVWDTLSRSFPEGNHCSRIMTTTTIEDVALACCSYDPDHIFRMRPLSAEHSNQLFIKRAFGTGEGCPQEFHDVSDDITRKCRDLPLAIICMGSLVASQRGTIEQWRHVQNLLSHYVRSNSSSEVLKQVLKLCYNSLPRSLKTCLLYLTVYPENYPIVKDDLVKQWIAEDFIRGTEEKDILQVASSYFDELLWFGLLQQMAVNSKKKGLSYVVHPAVFDFITCKSMEDNFVTTIDYSQSIVALTDKIRRLSLHFSSATYATLPASIGISQVRSLTYLGLLNCIPSLVEFRLVRIMILHLRSDDGDTRLSLSEIDKLLLLRYLQVRCNVKVELPDQMQCLKHFETLEINAIVAAIPSDIAHVPKLSDVHIGGKKNHKHLTLGPVASGNAISMDDSSIASTPSIQIFELLPPICIFSRIPEWIQQLSKLRILEVVVGEMRGNDIDVLAELPVLTALSLYVQTTTAENIVFRCGAFPSLEYLKITCGVLLLDFQEEAMLNLRKFKIGLNAHVGEEYGKILGSIHHLLNLQEIAVSIVADTGTEESYSIDVESAFLDQISRHPSRPSFKVKMVCGVKPSNEEDKVLRKQMGKSLIEQHGILGKMPAQDTKEHADLRLMSRNEKEEAAAMDGKLVVPEDGYEWKKYGQKFIKRIHKIRAYYRCRYKSCRAKKKVEWHPSDPSILRIVYDGSHQHGLPLEEIVPAHRRTSHHVTETVNCISPYVQTQNAPVYLSHSHQYGPTL</sequence>
<evidence type="ECO:0000256" key="11">
    <source>
        <dbReference type="ARBA" id="ARBA00023242"/>
    </source>
</evidence>
<dbReference type="SUPFAM" id="SSF118290">
    <property type="entry name" value="WRKY DNA-binding domain"/>
    <property type="match status" value="1"/>
</dbReference>
<dbReference type="GO" id="GO:0002758">
    <property type="term" value="P:innate immune response-activating signaling pathway"/>
    <property type="evidence" value="ECO:0007669"/>
    <property type="project" value="UniProtKB-ARBA"/>
</dbReference>
<evidence type="ECO:0000256" key="4">
    <source>
        <dbReference type="ARBA" id="ARBA00022737"/>
    </source>
</evidence>
<dbReference type="Gene3D" id="3.40.50.300">
    <property type="entry name" value="P-loop containing nucleotide triphosphate hydrolases"/>
    <property type="match status" value="1"/>
</dbReference>
<dbReference type="Gene3D" id="3.80.10.10">
    <property type="entry name" value="Ribonuclease Inhibitor"/>
    <property type="match status" value="1"/>
</dbReference>
<keyword evidence="8" id="KW-0175">Coiled coil</keyword>
<organism evidence="13 14">
    <name type="scientific">Urochloa decumbens</name>
    <dbReference type="NCBI Taxonomy" id="240449"/>
    <lineage>
        <taxon>Eukaryota</taxon>
        <taxon>Viridiplantae</taxon>
        <taxon>Streptophyta</taxon>
        <taxon>Embryophyta</taxon>
        <taxon>Tracheophyta</taxon>
        <taxon>Spermatophyta</taxon>
        <taxon>Magnoliopsida</taxon>
        <taxon>Liliopsida</taxon>
        <taxon>Poales</taxon>
        <taxon>Poaceae</taxon>
        <taxon>PACMAD clade</taxon>
        <taxon>Panicoideae</taxon>
        <taxon>Panicodae</taxon>
        <taxon>Paniceae</taxon>
        <taxon>Melinidinae</taxon>
        <taxon>Urochloa</taxon>
    </lineage>
</organism>
<dbReference type="PANTHER" id="PTHR23155">
    <property type="entry name" value="DISEASE RESISTANCE PROTEIN RP"/>
    <property type="match status" value="1"/>
</dbReference>
<evidence type="ECO:0000313" key="14">
    <source>
        <dbReference type="Proteomes" id="UP001497457"/>
    </source>
</evidence>
<keyword evidence="11" id="KW-0539">Nucleus</keyword>
<evidence type="ECO:0000256" key="3">
    <source>
        <dbReference type="ARBA" id="ARBA00022614"/>
    </source>
</evidence>
<dbReference type="EMBL" id="OZ075131">
    <property type="protein sequence ID" value="CAL4979908.1"/>
    <property type="molecule type" value="Genomic_DNA"/>
</dbReference>
<accession>A0ABC9AHK7</accession>
<keyword evidence="6" id="KW-0611">Plant defense</keyword>
<dbReference type="GO" id="GO:0005634">
    <property type="term" value="C:nucleus"/>
    <property type="evidence" value="ECO:0007669"/>
    <property type="project" value="UniProtKB-SubCell"/>
</dbReference>
<comment type="similarity">
    <text evidence="2">Belongs to the disease resistance NB-LRR family.</text>
</comment>
<evidence type="ECO:0000256" key="8">
    <source>
        <dbReference type="ARBA" id="ARBA00023054"/>
    </source>
</evidence>
<dbReference type="SUPFAM" id="SSF52058">
    <property type="entry name" value="L domain-like"/>
    <property type="match status" value="1"/>
</dbReference>
<dbReference type="PROSITE" id="PS50811">
    <property type="entry name" value="WRKY"/>
    <property type="match status" value="1"/>
</dbReference>
<evidence type="ECO:0000259" key="12">
    <source>
        <dbReference type="PROSITE" id="PS50811"/>
    </source>
</evidence>
<evidence type="ECO:0000256" key="7">
    <source>
        <dbReference type="ARBA" id="ARBA00023015"/>
    </source>
</evidence>
<dbReference type="Proteomes" id="UP001497457">
    <property type="component" value="Chromosome 21rd"/>
</dbReference>
<dbReference type="InterPro" id="IPR042197">
    <property type="entry name" value="Apaf_helical"/>
</dbReference>
<evidence type="ECO:0000256" key="2">
    <source>
        <dbReference type="ARBA" id="ARBA00008894"/>
    </source>
</evidence>
<dbReference type="Pfam" id="PF23598">
    <property type="entry name" value="LRR_14"/>
    <property type="match status" value="2"/>
</dbReference>
<comment type="subcellular location">
    <subcellularLocation>
        <location evidence="1">Nucleus</location>
    </subcellularLocation>
</comment>
<dbReference type="FunFam" id="1.10.10.10:FF:000322">
    <property type="entry name" value="Probable disease resistance protein At1g63360"/>
    <property type="match status" value="1"/>
</dbReference>
<dbReference type="PANTHER" id="PTHR23155:SF1087">
    <property type="entry name" value="OS11G0462900 PROTEIN"/>
    <property type="match status" value="1"/>
</dbReference>
<evidence type="ECO:0000256" key="6">
    <source>
        <dbReference type="ARBA" id="ARBA00022821"/>
    </source>
</evidence>
<feature type="domain" description="WRKY" evidence="12">
    <location>
        <begin position="896"/>
        <end position="961"/>
    </location>
</feature>
<dbReference type="InterPro" id="IPR044974">
    <property type="entry name" value="Disease_R_plants"/>
</dbReference>
<dbReference type="GO" id="GO:0000166">
    <property type="term" value="F:nucleotide binding"/>
    <property type="evidence" value="ECO:0007669"/>
    <property type="project" value="UniProtKB-KW"/>
</dbReference>
<proteinExistence type="inferred from homology"/>
<evidence type="ECO:0000256" key="9">
    <source>
        <dbReference type="ARBA" id="ARBA00023125"/>
    </source>
</evidence>
<dbReference type="PRINTS" id="PR00364">
    <property type="entry name" value="DISEASERSIST"/>
</dbReference>
<dbReference type="InterPro" id="IPR058922">
    <property type="entry name" value="WHD_DRP"/>
</dbReference>
<dbReference type="Pfam" id="PF23559">
    <property type="entry name" value="WHD_DRP"/>
    <property type="match status" value="1"/>
</dbReference>
<dbReference type="AlphaFoldDB" id="A0ABC9AHK7"/>
<dbReference type="GO" id="GO:0003677">
    <property type="term" value="F:DNA binding"/>
    <property type="evidence" value="ECO:0007669"/>
    <property type="project" value="UniProtKB-KW"/>
</dbReference>
<dbReference type="InterPro" id="IPR027417">
    <property type="entry name" value="P-loop_NTPase"/>
</dbReference>
<dbReference type="GO" id="GO:0042742">
    <property type="term" value="P:defense response to bacterium"/>
    <property type="evidence" value="ECO:0007669"/>
    <property type="project" value="UniProtKB-ARBA"/>
</dbReference>
<dbReference type="SUPFAM" id="SSF52540">
    <property type="entry name" value="P-loop containing nucleoside triphosphate hydrolases"/>
    <property type="match status" value="1"/>
</dbReference>
<evidence type="ECO:0000256" key="10">
    <source>
        <dbReference type="ARBA" id="ARBA00023163"/>
    </source>
</evidence>
<evidence type="ECO:0000256" key="1">
    <source>
        <dbReference type="ARBA" id="ARBA00004123"/>
    </source>
</evidence>
<dbReference type="Gene3D" id="2.20.25.80">
    <property type="entry name" value="WRKY domain"/>
    <property type="match status" value="1"/>
</dbReference>
<keyword evidence="4" id="KW-0677">Repeat</keyword>
<dbReference type="Gene3D" id="1.10.8.430">
    <property type="entry name" value="Helical domain of apoptotic protease-activating factors"/>
    <property type="match status" value="1"/>
</dbReference>
<evidence type="ECO:0000313" key="13">
    <source>
        <dbReference type="EMBL" id="CAL4979908.1"/>
    </source>
</evidence>
<reference evidence="14" key="1">
    <citation type="submission" date="2024-06" db="EMBL/GenBank/DDBJ databases">
        <authorList>
            <person name="Ryan C."/>
        </authorList>
    </citation>
    <scope>NUCLEOTIDE SEQUENCE [LARGE SCALE GENOMIC DNA]</scope>
</reference>
<dbReference type="InterPro" id="IPR002182">
    <property type="entry name" value="NB-ARC"/>
</dbReference>
<dbReference type="Pfam" id="PF00931">
    <property type="entry name" value="NB-ARC"/>
    <property type="match status" value="1"/>
</dbReference>
<dbReference type="InterPro" id="IPR041118">
    <property type="entry name" value="Rx_N"/>
</dbReference>
<gene>
    <name evidence="13" type="ORF">URODEC1_LOCUS55430</name>
</gene>
<keyword evidence="7" id="KW-0805">Transcription regulation</keyword>
<dbReference type="InterPro" id="IPR036576">
    <property type="entry name" value="WRKY_dom_sf"/>
</dbReference>
<keyword evidence="3" id="KW-0433">Leucine-rich repeat</keyword>
<protein>
    <recommendedName>
        <fullName evidence="12">WRKY domain-containing protein</fullName>
    </recommendedName>
</protein>
<keyword evidence="10" id="KW-0804">Transcription</keyword>
<keyword evidence="14" id="KW-1185">Reference proteome</keyword>
<dbReference type="InterPro" id="IPR003657">
    <property type="entry name" value="WRKY_dom"/>
</dbReference>
<keyword evidence="5" id="KW-0547">Nucleotide-binding</keyword>
<dbReference type="GO" id="GO:0009626">
    <property type="term" value="P:plant-type hypersensitive response"/>
    <property type="evidence" value="ECO:0007669"/>
    <property type="project" value="UniProtKB-ARBA"/>
</dbReference>
<dbReference type="SMART" id="SM00774">
    <property type="entry name" value="WRKY"/>
    <property type="match status" value="1"/>
</dbReference>
<evidence type="ECO:0000256" key="5">
    <source>
        <dbReference type="ARBA" id="ARBA00022741"/>
    </source>
</evidence>
<dbReference type="Pfam" id="PF18052">
    <property type="entry name" value="Rx_N"/>
    <property type="match status" value="1"/>
</dbReference>
<keyword evidence="9" id="KW-0238">DNA-binding</keyword>
<name>A0ABC9AHK7_9POAL</name>
<dbReference type="InterPro" id="IPR032675">
    <property type="entry name" value="LRR_dom_sf"/>
</dbReference>
<dbReference type="Pfam" id="PF03106">
    <property type="entry name" value="WRKY"/>
    <property type="match status" value="1"/>
</dbReference>
<reference evidence="13 14" key="2">
    <citation type="submission" date="2024-10" db="EMBL/GenBank/DDBJ databases">
        <authorList>
            <person name="Ryan C."/>
        </authorList>
    </citation>
    <scope>NUCLEOTIDE SEQUENCE [LARGE SCALE GENOMIC DNA]</scope>
</reference>
<dbReference type="InterPro" id="IPR055414">
    <property type="entry name" value="LRR_R13L4/SHOC2-like"/>
</dbReference>